<protein>
    <submittedName>
        <fullName evidence="1">Uncharacterized protein</fullName>
    </submittedName>
</protein>
<sequence length="112" mass="12918">MYKINLKQGRRLCPSSNANAKLDKHTNWEAIRKGCKMQELLARALYCKADVAVRKCGIEDVKLFQAVMNDVQIHVVSKEHFNSIIYQGPEAVSKIYLYFHDEQKLFPQYAGL</sequence>
<comment type="caution">
    <text evidence="1">The sequence shown here is derived from an EMBL/GenBank/DDBJ whole genome shotgun (WGS) entry which is preliminary data.</text>
</comment>
<proteinExistence type="predicted"/>
<dbReference type="Proteomes" id="UP000568751">
    <property type="component" value="Unassembled WGS sequence"/>
</dbReference>
<organism evidence="1 2">
    <name type="scientific">Candidatus Thiodubiliella endoseptemdiera</name>
    <dbReference type="NCBI Taxonomy" id="2738886"/>
    <lineage>
        <taxon>Bacteria</taxon>
        <taxon>Pseudomonadati</taxon>
        <taxon>Pseudomonadota</taxon>
        <taxon>Gammaproteobacteria</taxon>
        <taxon>Candidatus Pseudothioglobaceae</taxon>
        <taxon>Candidatus Thiodubiliella</taxon>
    </lineage>
</organism>
<evidence type="ECO:0000313" key="1">
    <source>
        <dbReference type="EMBL" id="NYT28707.1"/>
    </source>
</evidence>
<dbReference type="EMBL" id="JACCHT010000018">
    <property type="protein sequence ID" value="NYT28707.1"/>
    <property type="molecule type" value="Genomic_DNA"/>
</dbReference>
<evidence type="ECO:0000313" key="2">
    <source>
        <dbReference type="Proteomes" id="UP000568751"/>
    </source>
</evidence>
<accession>A0A853F5Q5</accession>
<gene>
    <name evidence="1" type="ORF">H0A76_13175</name>
</gene>
<reference evidence="1 2" key="1">
    <citation type="submission" date="2020-05" db="EMBL/GenBank/DDBJ databases">
        <title>Horizontal transmission and recombination maintain forever young bacterial symbiont genomes.</title>
        <authorList>
            <person name="Russell S.L."/>
            <person name="Pepper-Tunick E."/>
            <person name="Svedberg J."/>
            <person name="Byrne A."/>
            <person name="Ruelas Castillo J."/>
            <person name="Vollmers C."/>
            <person name="Beinart R.A."/>
            <person name="Corbett-Detig R."/>
        </authorList>
    </citation>
    <scope>NUCLEOTIDE SEQUENCE [LARGE SCALE GENOMIC DNA]</scope>
    <source>
        <strain evidence="1">455</strain>
    </source>
</reference>
<dbReference type="AlphaFoldDB" id="A0A853F5Q5"/>
<name>A0A853F5Q5_9GAMM</name>